<proteinExistence type="predicted"/>
<evidence type="ECO:0000313" key="2">
    <source>
        <dbReference type="EMBL" id="MFG3191694.1"/>
    </source>
</evidence>
<keyword evidence="1" id="KW-0472">Membrane</keyword>
<keyword evidence="1" id="KW-1133">Transmembrane helix</keyword>
<sequence length="390" mass="41621">MKRTAPEVLRAAAFGCAAVALVLCLARDRADGPRLDVLAALVAGAACAGAWALMTRGAPAPPPPGPAPWRGLPSVLPRDRVDWCAVTGMVLVALAPFAAYRHAALGEVHEVALVLGALPLVLWVLVPLPVLWSLLVRPLPERHRLLARDAREGRVVAVRFELEAGEWVRIIDEENRRLVDPEPDVAQMLKLRDAHGAYYGVQPQGPGLFGQSPVGRFGLFAATFRGGPVWVVWPDRWEAVLAVARRQGPPSYPVAVVSETGEMVWGYSAITWSDRYLTDPANRLPTVPGAAARPLRHRPSFHAPLHGRLFASLGIALAALTPLLLDLVSGAASAWLGALAAVALAAAPFVASRAAARFPDPARWHVPPVQDFRVPGSGERWGEAGPDATA</sequence>
<dbReference type="EMBL" id="JBICZW010000014">
    <property type="protein sequence ID" value="MFG3191694.1"/>
    <property type="molecule type" value="Genomic_DNA"/>
</dbReference>
<accession>A0ABW7BZJ7</accession>
<comment type="caution">
    <text evidence="2">The sequence shown here is derived from an EMBL/GenBank/DDBJ whole genome shotgun (WGS) entry which is preliminary data.</text>
</comment>
<keyword evidence="1" id="KW-0812">Transmembrane</keyword>
<protein>
    <submittedName>
        <fullName evidence="2">Uncharacterized protein</fullName>
    </submittedName>
</protein>
<dbReference type="Proteomes" id="UP001604282">
    <property type="component" value="Unassembled WGS sequence"/>
</dbReference>
<gene>
    <name evidence="2" type="ORF">ACGFYS_22460</name>
</gene>
<evidence type="ECO:0000256" key="1">
    <source>
        <dbReference type="SAM" id="Phobius"/>
    </source>
</evidence>
<feature type="transmembrane region" description="Helical" evidence="1">
    <location>
        <begin position="36"/>
        <end position="54"/>
    </location>
</feature>
<feature type="transmembrane region" description="Helical" evidence="1">
    <location>
        <begin position="112"/>
        <end position="135"/>
    </location>
</feature>
<organism evidence="2 3">
    <name type="scientific">Streptomyces omiyaensis</name>
    <dbReference type="NCBI Taxonomy" id="68247"/>
    <lineage>
        <taxon>Bacteria</taxon>
        <taxon>Bacillati</taxon>
        <taxon>Actinomycetota</taxon>
        <taxon>Actinomycetes</taxon>
        <taxon>Kitasatosporales</taxon>
        <taxon>Streptomycetaceae</taxon>
        <taxon>Streptomyces</taxon>
    </lineage>
</organism>
<feature type="transmembrane region" description="Helical" evidence="1">
    <location>
        <begin position="81"/>
        <end position="100"/>
    </location>
</feature>
<reference evidence="2 3" key="1">
    <citation type="submission" date="2024-10" db="EMBL/GenBank/DDBJ databases">
        <title>The Natural Products Discovery Center: Release of the First 8490 Sequenced Strains for Exploring Actinobacteria Biosynthetic Diversity.</title>
        <authorList>
            <person name="Kalkreuter E."/>
            <person name="Kautsar S.A."/>
            <person name="Yang D."/>
            <person name="Bader C.D."/>
            <person name="Teijaro C.N."/>
            <person name="Fluegel L."/>
            <person name="Davis C.M."/>
            <person name="Simpson J.R."/>
            <person name="Lauterbach L."/>
            <person name="Steele A.D."/>
            <person name="Gui C."/>
            <person name="Meng S."/>
            <person name="Li G."/>
            <person name="Viehrig K."/>
            <person name="Ye F."/>
            <person name="Su P."/>
            <person name="Kiefer A.F."/>
            <person name="Nichols A."/>
            <person name="Cepeda A.J."/>
            <person name="Yan W."/>
            <person name="Fan B."/>
            <person name="Jiang Y."/>
            <person name="Adhikari A."/>
            <person name="Zheng C.-J."/>
            <person name="Schuster L."/>
            <person name="Cowan T.M."/>
            <person name="Smanski M.J."/>
            <person name="Chevrette M.G."/>
            <person name="De Carvalho L.P.S."/>
            <person name="Shen B."/>
        </authorList>
    </citation>
    <scope>NUCLEOTIDE SEQUENCE [LARGE SCALE GENOMIC DNA]</scope>
    <source>
        <strain evidence="2 3">NPDC048229</strain>
    </source>
</reference>
<name>A0ABW7BZJ7_9ACTN</name>
<dbReference type="RefSeq" id="WP_189851231.1">
    <property type="nucleotide sequence ID" value="NZ_BMVV01000015.1"/>
</dbReference>
<keyword evidence="3" id="KW-1185">Reference proteome</keyword>
<evidence type="ECO:0000313" key="3">
    <source>
        <dbReference type="Proteomes" id="UP001604282"/>
    </source>
</evidence>